<dbReference type="PANTHER" id="PTHR34213">
    <property type="entry name" value="NUCLEAR TRANSPORT FACTOR 2 (NTF2) FAMILY PROTEIN"/>
    <property type="match status" value="1"/>
</dbReference>
<dbReference type="InterPro" id="IPR032710">
    <property type="entry name" value="NTF2-like_dom_sf"/>
</dbReference>
<organism evidence="2 3">
    <name type="scientific">Schizopora paradoxa</name>
    <dbReference type="NCBI Taxonomy" id="27342"/>
    <lineage>
        <taxon>Eukaryota</taxon>
        <taxon>Fungi</taxon>
        <taxon>Dikarya</taxon>
        <taxon>Basidiomycota</taxon>
        <taxon>Agaricomycotina</taxon>
        <taxon>Agaricomycetes</taxon>
        <taxon>Hymenochaetales</taxon>
        <taxon>Schizoporaceae</taxon>
        <taxon>Schizopora</taxon>
    </lineage>
</organism>
<evidence type="ECO:0000313" key="3">
    <source>
        <dbReference type="Proteomes" id="UP000053477"/>
    </source>
</evidence>
<dbReference type="AlphaFoldDB" id="A0A0H2SEE8"/>
<evidence type="ECO:0000313" key="2">
    <source>
        <dbReference type="EMBL" id="KLO20108.1"/>
    </source>
</evidence>
<proteinExistence type="predicted"/>
<dbReference type="InParanoid" id="A0A0H2SEE8"/>
<sequence>MSYNASSAPNATGLQPQQSKNLPEREPENFEIPILTAIKELYSCKPKETSYDVYTENAVFRDPVGIAEGVHSIKAQFNSLAKIFDKAEIPKFRLLKNPENTPKDVIIIDQDVAYYYKEGASSPTKTVNSLLTIQTNKDKRIVHHTEEWDHKPDANTDDGFFGMLNDYRKKITAAVTEKFVSQEVPKKN</sequence>
<dbReference type="STRING" id="27342.A0A0H2SEE8"/>
<dbReference type="OrthoDB" id="2400485at2759"/>
<accession>A0A0H2SEE8</accession>
<dbReference type="SUPFAM" id="SSF54427">
    <property type="entry name" value="NTF2-like"/>
    <property type="match status" value="1"/>
</dbReference>
<keyword evidence="3" id="KW-1185">Reference proteome</keyword>
<dbReference type="EMBL" id="KQ085883">
    <property type="protein sequence ID" value="KLO20108.1"/>
    <property type="molecule type" value="Genomic_DNA"/>
</dbReference>
<name>A0A0H2SEE8_9AGAM</name>
<reference evidence="2 3" key="1">
    <citation type="submission" date="2015-04" db="EMBL/GenBank/DDBJ databases">
        <title>Complete genome sequence of Schizopora paradoxa KUC8140, a cosmopolitan wood degrader in East Asia.</title>
        <authorList>
            <consortium name="DOE Joint Genome Institute"/>
            <person name="Min B."/>
            <person name="Park H."/>
            <person name="Jang Y."/>
            <person name="Kim J.-J."/>
            <person name="Kim K.H."/>
            <person name="Pangilinan J."/>
            <person name="Lipzen A."/>
            <person name="Riley R."/>
            <person name="Grigoriev I.V."/>
            <person name="Spatafora J.W."/>
            <person name="Choi I.-G."/>
        </authorList>
    </citation>
    <scope>NUCLEOTIDE SEQUENCE [LARGE SCALE GENOMIC DNA]</scope>
    <source>
        <strain evidence="2 3">KUC8140</strain>
    </source>
</reference>
<gene>
    <name evidence="2" type="ORF">SCHPADRAFT_817082</name>
</gene>
<evidence type="ECO:0008006" key="4">
    <source>
        <dbReference type="Google" id="ProtNLM"/>
    </source>
</evidence>
<dbReference type="PANTHER" id="PTHR34213:SF2">
    <property type="entry name" value="NUCLEAR TRANSPORT FACTOR 2 (NTF2) FAMILY PROTEIN"/>
    <property type="match status" value="1"/>
</dbReference>
<feature type="region of interest" description="Disordered" evidence="1">
    <location>
        <begin position="1"/>
        <end position="25"/>
    </location>
</feature>
<evidence type="ECO:0000256" key="1">
    <source>
        <dbReference type="SAM" id="MobiDB-lite"/>
    </source>
</evidence>
<dbReference type="Proteomes" id="UP000053477">
    <property type="component" value="Unassembled WGS sequence"/>
</dbReference>
<feature type="compositionally biased region" description="Polar residues" evidence="1">
    <location>
        <begin position="1"/>
        <end position="21"/>
    </location>
</feature>
<protein>
    <recommendedName>
        <fullName evidence="4">SnoaL-like domain-containing protein</fullName>
    </recommendedName>
</protein>